<organism evidence="2 3">
    <name type="scientific">Corynespora cassiicola Philippines</name>
    <dbReference type="NCBI Taxonomy" id="1448308"/>
    <lineage>
        <taxon>Eukaryota</taxon>
        <taxon>Fungi</taxon>
        <taxon>Dikarya</taxon>
        <taxon>Ascomycota</taxon>
        <taxon>Pezizomycotina</taxon>
        <taxon>Dothideomycetes</taxon>
        <taxon>Pleosporomycetidae</taxon>
        <taxon>Pleosporales</taxon>
        <taxon>Corynesporascaceae</taxon>
        <taxon>Corynespora</taxon>
    </lineage>
</organism>
<dbReference type="AlphaFoldDB" id="A0A2T2N574"/>
<name>A0A2T2N574_CORCC</name>
<sequence length="314" mass="34057">MSPNPKFHHPSILIAHGSYHTPATLSPLLTALQLKNLPTHCPQLPTADPKHLIPADYRHLSLTQYLAERDSPPEEPYPAQTADAAVLEAVLRESVEGKGEEVLVVAHSSGGWSATEAVVPELQRDVRRRGGKEGGVVGVFYISAFLVEKGESVWGYFGGLPEEEKGEADWVVFHVSHLTPGCYGCGGGGGNAGTDNVGGQKSGLATANRASEYFFHDMPAEEAERLAKELTACPFLTSPLTNDPYPVLPMAYLVCELDRILPPTIQRSMIKETEQRSGRKIEVLTCAASHEVLVSKPELVADFVAEFAEKCCRE</sequence>
<dbReference type="InterPro" id="IPR000073">
    <property type="entry name" value="AB_hydrolase_1"/>
</dbReference>
<gene>
    <name evidence="2" type="ORF">BS50DRAFT_579120</name>
</gene>
<dbReference type="InterPro" id="IPR052897">
    <property type="entry name" value="Sec-Metab_Biosynth_Hydrolase"/>
</dbReference>
<dbReference type="OrthoDB" id="1263307at2759"/>
<protein>
    <recommendedName>
        <fullName evidence="1">AB hydrolase-1 domain-containing protein</fullName>
    </recommendedName>
</protein>
<accession>A0A2T2N574</accession>
<dbReference type="PANTHER" id="PTHR37017">
    <property type="entry name" value="AB HYDROLASE-1 DOMAIN-CONTAINING PROTEIN-RELATED"/>
    <property type="match status" value="1"/>
</dbReference>
<feature type="domain" description="AB hydrolase-1" evidence="1">
    <location>
        <begin position="12"/>
        <end position="302"/>
    </location>
</feature>
<dbReference type="Gene3D" id="3.40.50.1820">
    <property type="entry name" value="alpha/beta hydrolase"/>
    <property type="match status" value="1"/>
</dbReference>
<dbReference type="InterPro" id="IPR029058">
    <property type="entry name" value="AB_hydrolase_fold"/>
</dbReference>
<dbReference type="PANTHER" id="PTHR37017:SF11">
    <property type="entry name" value="ESTERASE_LIPASE_THIOESTERASE DOMAIN-CONTAINING PROTEIN"/>
    <property type="match status" value="1"/>
</dbReference>
<evidence type="ECO:0000259" key="1">
    <source>
        <dbReference type="Pfam" id="PF12697"/>
    </source>
</evidence>
<evidence type="ECO:0000313" key="2">
    <source>
        <dbReference type="EMBL" id="PSN60595.1"/>
    </source>
</evidence>
<keyword evidence="3" id="KW-1185">Reference proteome</keyword>
<proteinExistence type="predicted"/>
<dbReference type="Pfam" id="PF12697">
    <property type="entry name" value="Abhydrolase_6"/>
    <property type="match status" value="1"/>
</dbReference>
<dbReference type="STRING" id="1448308.A0A2T2N574"/>
<dbReference type="Proteomes" id="UP000240883">
    <property type="component" value="Unassembled WGS sequence"/>
</dbReference>
<reference evidence="2 3" key="1">
    <citation type="journal article" date="2018" name="Front. Microbiol.">
        <title>Genome-Wide Analysis of Corynespora cassiicola Leaf Fall Disease Putative Effectors.</title>
        <authorList>
            <person name="Lopez D."/>
            <person name="Ribeiro S."/>
            <person name="Label P."/>
            <person name="Fumanal B."/>
            <person name="Venisse J.S."/>
            <person name="Kohler A."/>
            <person name="de Oliveira R.R."/>
            <person name="Labutti K."/>
            <person name="Lipzen A."/>
            <person name="Lail K."/>
            <person name="Bauer D."/>
            <person name="Ohm R.A."/>
            <person name="Barry K.W."/>
            <person name="Spatafora J."/>
            <person name="Grigoriev I.V."/>
            <person name="Martin F.M."/>
            <person name="Pujade-Renaud V."/>
        </authorList>
    </citation>
    <scope>NUCLEOTIDE SEQUENCE [LARGE SCALE GENOMIC DNA]</scope>
    <source>
        <strain evidence="2 3">Philippines</strain>
    </source>
</reference>
<dbReference type="SUPFAM" id="SSF53474">
    <property type="entry name" value="alpha/beta-Hydrolases"/>
    <property type="match status" value="1"/>
</dbReference>
<dbReference type="EMBL" id="KZ678148">
    <property type="protein sequence ID" value="PSN60595.1"/>
    <property type="molecule type" value="Genomic_DNA"/>
</dbReference>
<evidence type="ECO:0000313" key="3">
    <source>
        <dbReference type="Proteomes" id="UP000240883"/>
    </source>
</evidence>